<dbReference type="Pfam" id="PF06814">
    <property type="entry name" value="GOST_TM"/>
    <property type="match status" value="1"/>
</dbReference>
<evidence type="ECO:0000256" key="2">
    <source>
        <dbReference type="ARBA" id="ARBA00022692"/>
    </source>
</evidence>
<proteinExistence type="predicted"/>
<dbReference type="AlphaFoldDB" id="A0A0Z0AUR7"/>
<dbReference type="EMBL" id="LT160034">
    <property type="protein sequence ID" value="CXJ19847.1"/>
    <property type="molecule type" value="Genomic_DNA"/>
</dbReference>
<sequence>MVIWKANPKNKNLLYLLFLYIFFISFTNCQLIKLDGQKINTNYILYVLKGLYIYGKNDVPYILLGEKKDMNSAGPHAIFENVGISTTEIKNTKYFTFGRKNNSDHNDNANEKNDEDGEMEKTNNNNSTSYEEEDDESEEKRKKKGFKLNLYKDNPYVQRKTEHSDLEDWDSNDNISDLFLEIIIMKESDFNKLYLPKDSNMCCYTEMTGIDNNDKYTCPGKGYLKRYLGESEFHSLKVPIYFINDRIEDDNTSSGNEVNYNKFLELIKNEHIYNIDKTDIYTVFLSNCGDSKVYELDLHGNIHILNKYGYLPGDKIPKLNLYVSLMIIYFIYSMIWSYSLIKNKTNVIKIQVWISVCIFLYLLENMFLYLYFMTYNVQAKINNNYLFMAVFFSVLKNVCSYLLILLGSLGWGLVIPTLDRKTFIKIKVLFIFFIIFDFIKQFLDAHLAEEHVNAVYFLCCILPMSIIYAIIYIWIFISSSKIIIQLNEDKQYEKLNMFKNFFNVLILALIFSIISLIIDLFVMLFPSDQLWNLKCYISEGVNSFLFLTVLSAMCMLFKPSERLKRISHFTEIGDMDEMDDFSHFKNSIEDIS</sequence>
<dbReference type="PANTHER" id="PTHR21229:SF1">
    <property type="entry name" value="GH17801P"/>
    <property type="match status" value="1"/>
</dbReference>
<dbReference type="InterPro" id="IPR009637">
    <property type="entry name" value="GPR107/GPR108-like"/>
</dbReference>
<name>A0A0Z0AUR7_PLABE</name>
<dbReference type="GO" id="GO:0016020">
    <property type="term" value="C:membrane"/>
    <property type="evidence" value="ECO:0007669"/>
    <property type="project" value="UniProtKB-SubCell"/>
</dbReference>
<feature type="domain" description="GOST seven transmembrane" evidence="8">
    <location>
        <begin position="317"/>
        <end position="561"/>
    </location>
</feature>
<organism evidence="9 14">
    <name type="scientific">Plasmodium berghei</name>
    <dbReference type="NCBI Taxonomy" id="5821"/>
    <lineage>
        <taxon>Eukaryota</taxon>
        <taxon>Sar</taxon>
        <taxon>Alveolata</taxon>
        <taxon>Apicomplexa</taxon>
        <taxon>Aconoidasida</taxon>
        <taxon>Haemosporida</taxon>
        <taxon>Plasmodiidae</taxon>
        <taxon>Plasmodium</taxon>
        <taxon>Plasmodium (Vinckeia)</taxon>
    </lineage>
</organism>
<dbReference type="Proteomes" id="UP000219860">
    <property type="component" value="Chromosome 14"/>
</dbReference>
<dbReference type="EMBL" id="LT614640">
    <property type="protein sequence ID" value="SCN28495.1"/>
    <property type="molecule type" value="Genomic_DNA"/>
</dbReference>
<keyword evidence="5 7" id="KW-0472">Membrane</keyword>
<evidence type="ECO:0000313" key="13">
    <source>
        <dbReference type="EMBL" id="SCO64246.1"/>
    </source>
</evidence>
<evidence type="ECO:0000313" key="12">
    <source>
        <dbReference type="EMBL" id="SCO62685.1"/>
    </source>
</evidence>
<evidence type="ECO:0000256" key="4">
    <source>
        <dbReference type="ARBA" id="ARBA00022989"/>
    </source>
</evidence>
<evidence type="ECO:0000313" key="10">
    <source>
        <dbReference type="EMBL" id="SCM26511.1"/>
    </source>
</evidence>
<dbReference type="EMBL" id="LT608278">
    <property type="protein sequence ID" value="SCO62685.1"/>
    <property type="molecule type" value="Genomic_DNA"/>
</dbReference>
<keyword evidence="9" id="KW-0675">Receptor</keyword>
<dbReference type="EMBL" id="LT608262">
    <property type="protein sequence ID" value="SCO64246.1"/>
    <property type="molecule type" value="Genomic_DNA"/>
</dbReference>
<keyword evidence="2 7" id="KW-0812">Transmembrane</keyword>
<dbReference type="Proteomes" id="UP000220214">
    <property type="component" value="Chromosome 14"/>
</dbReference>
<dbReference type="VEuPathDB" id="PlasmoDB:PBANKA_1431600"/>
<reference evidence="9 14" key="1">
    <citation type="submission" date="2016-02" db="EMBL/GenBank/DDBJ databases">
        <authorList>
            <consortium name="Pathogen Informatics"/>
        </authorList>
    </citation>
    <scope>NUCLEOTIDE SEQUENCE [LARGE SCALE GENOMIC DNA]</scope>
    <source>
        <strain evidence="9 14">K173</strain>
        <strain evidence="10 18">NK65 ny</strain>
        <strain evidence="11 17">NK65e</strain>
        <strain evidence="13 15">SP11 Antwerpcl1</strain>
        <strain evidence="12 16">SP11 RLL</strain>
    </source>
</reference>
<dbReference type="InterPro" id="IPR053937">
    <property type="entry name" value="GOST_TM"/>
</dbReference>
<accession>A0A0Z0AUR7</accession>
<dbReference type="EMBL" id="LT608150">
    <property type="protein sequence ID" value="SCM26511.1"/>
    <property type="molecule type" value="Genomic_DNA"/>
</dbReference>
<evidence type="ECO:0000313" key="17">
    <source>
        <dbReference type="Proteomes" id="UP000220214"/>
    </source>
</evidence>
<protein>
    <submittedName>
        <fullName evidence="9">Serpentine receptor, putative</fullName>
    </submittedName>
</protein>
<feature type="transmembrane region" description="Helical" evidence="7">
    <location>
        <begin position="385"/>
        <end position="414"/>
    </location>
</feature>
<gene>
    <name evidence="9" type="primary">SR10</name>
    <name evidence="9" type="ORF">PBK173_000459300</name>
    <name evidence="11" type="ORF">PBNK65E_000449200</name>
    <name evidence="10" type="ORF">PBNK65NY_000448000</name>
    <name evidence="13" type="ORF">PBSP11A_000449000</name>
    <name evidence="12" type="ORF">PBSP11RLL_000448300</name>
</gene>
<feature type="compositionally biased region" description="Basic and acidic residues" evidence="6">
    <location>
        <begin position="101"/>
        <end position="112"/>
    </location>
</feature>
<dbReference type="OMA" id="QFVIKIQ"/>
<dbReference type="OrthoDB" id="19932at2759"/>
<feature type="region of interest" description="Disordered" evidence="6">
    <location>
        <begin position="100"/>
        <end position="142"/>
    </location>
</feature>
<evidence type="ECO:0000256" key="7">
    <source>
        <dbReference type="SAM" id="Phobius"/>
    </source>
</evidence>
<feature type="transmembrane region" description="Helical" evidence="7">
    <location>
        <begin position="426"/>
        <end position="443"/>
    </location>
</feature>
<evidence type="ECO:0000256" key="3">
    <source>
        <dbReference type="ARBA" id="ARBA00022729"/>
    </source>
</evidence>
<evidence type="ECO:0000313" key="9">
    <source>
        <dbReference type="EMBL" id="CXJ19847.1"/>
    </source>
</evidence>
<feature type="transmembrane region" description="Helical" evidence="7">
    <location>
        <begin position="321"/>
        <end position="341"/>
    </location>
</feature>
<comment type="subcellular location">
    <subcellularLocation>
        <location evidence="1">Membrane</location>
        <topology evidence="1">Multi-pass membrane protein</topology>
    </subcellularLocation>
</comment>
<feature type="transmembrane region" description="Helical" evidence="7">
    <location>
        <begin position="353"/>
        <end position="373"/>
    </location>
</feature>
<feature type="transmembrane region" description="Helical" evidence="7">
    <location>
        <begin position="455"/>
        <end position="477"/>
    </location>
</feature>
<evidence type="ECO:0000313" key="15">
    <source>
        <dbReference type="Proteomes" id="UP000219860"/>
    </source>
</evidence>
<dbReference type="Proteomes" id="UP000069549">
    <property type="component" value="Chromosome 14"/>
</dbReference>
<evidence type="ECO:0000313" key="14">
    <source>
        <dbReference type="Proteomes" id="UP000069549"/>
    </source>
</evidence>
<evidence type="ECO:0000256" key="5">
    <source>
        <dbReference type="ARBA" id="ARBA00023136"/>
    </source>
</evidence>
<dbReference type="PANTHER" id="PTHR21229">
    <property type="entry name" value="LUNG SEVEN TRANSMEMBRANE RECEPTOR"/>
    <property type="match status" value="1"/>
</dbReference>
<dbReference type="Proteomes" id="UP000516480">
    <property type="component" value="Chromosome 14"/>
</dbReference>
<evidence type="ECO:0000256" key="6">
    <source>
        <dbReference type="SAM" id="MobiDB-lite"/>
    </source>
</evidence>
<dbReference type="GO" id="GO:0005794">
    <property type="term" value="C:Golgi apparatus"/>
    <property type="evidence" value="ECO:0007669"/>
    <property type="project" value="TreeGrafter"/>
</dbReference>
<feature type="transmembrane region" description="Helical" evidence="7">
    <location>
        <begin position="536"/>
        <end position="557"/>
    </location>
</feature>
<evidence type="ECO:0000256" key="1">
    <source>
        <dbReference type="ARBA" id="ARBA00004141"/>
    </source>
</evidence>
<keyword evidence="4 7" id="KW-1133">Transmembrane helix</keyword>
<feature type="transmembrane region" description="Helical" evidence="7">
    <location>
        <begin position="498"/>
        <end position="524"/>
    </location>
</feature>
<evidence type="ECO:0000313" key="18">
    <source>
        <dbReference type="Proteomes" id="UP000516480"/>
    </source>
</evidence>
<evidence type="ECO:0000313" key="16">
    <source>
        <dbReference type="Proteomes" id="UP000219974"/>
    </source>
</evidence>
<evidence type="ECO:0000313" key="11">
    <source>
        <dbReference type="EMBL" id="SCN28495.1"/>
    </source>
</evidence>
<dbReference type="Proteomes" id="UP000219974">
    <property type="component" value="Chromosome 14"/>
</dbReference>
<evidence type="ECO:0000259" key="8">
    <source>
        <dbReference type="Pfam" id="PF06814"/>
    </source>
</evidence>
<keyword evidence="3" id="KW-0732">Signal</keyword>